<evidence type="ECO:0000256" key="3">
    <source>
        <dbReference type="ARBA" id="ARBA00022723"/>
    </source>
</evidence>
<evidence type="ECO:0000313" key="7">
    <source>
        <dbReference type="EMBL" id="NEX19377.1"/>
    </source>
</evidence>
<evidence type="ECO:0000256" key="4">
    <source>
        <dbReference type="ARBA" id="ARBA00022801"/>
    </source>
</evidence>
<dbReference type="Proteomes" id="UP000471640">
    <property type="component" value="Unassembled WGS sequence"/>
</dbReference>
<dbReference type="Pfam" id="PF01850">
    <property type="entry name" value="PIN"/>
    <property type="match status" value="1"/>
</dbReference>
<dbReference type="EMBL" id="JAAIJR010000008">
    <property type="protein sequence ID" value="NEX19377.1"/>
    <property type="molecule type" value="Genomic_DNA"/>
</dbReference>
<dbReference type="PANTHER" id="PTHR42740:SF1">
    <property type="entry name" value="RIBONUCLEASE VAPC3"/>
    <property type="match status" value="1"/>
</dbReference>
<keyword evidence="5" id="KW-0460">Magnesium</keyword>
<evidence type="ECO:0000256" key="5">
    <source>
        <dbReference type="ARBA" id="ARBA00022842"/>
    </source>
</evidence>
<keyword evidence="4" id="KW-0378">Hydrolase</keyword>
<organism evidence="7 8">
    <name type="scientific">Thiorhodococcus mannitoliphagus</name>
    <dbReference type="NCBI Taxonomy" id="329406"/>
    <lineage>
        <taxon>Bacteria</taxon>
        <taxon>Pseudomonadati</taxon>
        <taxon>Pseudomonadota</taxon>
        <taxon>Gammaproteobacteria</taxon>
        <taxon>Chromatiales</taxon>
        <taxon>Chromatiaceae</taxon>
        <taxon>Thiorhodococcus</taxon>
    </lineage>
</organism>
<keyword evidence="8" id="KW-1185">Reference proteome</keyword>
<evidence type="ECO:0000313" key="8">
    <source>
        <dbReference type="Proteomes" id="UP000471640"/>
    </source>
</evidence>
<evidence type="ECO:0000259" key="6">
    <source>
        <dbReference type="Pfam" id="PF01850"/>
    </source>
</evidence>
<keyword evidence="3" id="KW-0479">Metal-binding</keyword>
<protein>
    <submittedName>
        <fullName evidence="7">PIN domain nuclease</fullName>
    </submittedName>
</protein>
<reference evidence="8" key="1">
    <citation type="journal article" date="2020" name="Microbiol. Resour. Announc.">
        <title>Draft Genome Sequences of Thiorhodococcus mannitoliphagus and Thiorhodococcus minor, Purple Sulfur Photosynthetic Bacteria in the Gammaproteobacterial Family Chromatiaceae.</title>
        <authorList>
            <person name="Aviles F.A."/>
            <person name="Meyer T.E."/>
            <person name="Kyndt J.A."/>
        </authorList>
    </citation>
    <scope>NUCLEOTIDE SEQUENCE [LARGE SCALE GENOMIC DNA]</scope>
    <source>
        <strain evidence="8">DSM 18266</strain>
    </source>
</reference>
<evidence type="ECO:0000256" key="1">
    <source>
        <dbReference type="ARBA" id="ARBA00022649"/>
    </source>
</evidence>
<dbReference type="InterPro" id="IPR002716">
    <property type="entry name" value="PIN_dom"/>
</dbReference>
<sequence>MMVLVDSSVWIGYFNGVVSRQTDALDSVLASEPVLIGDLILTEVLQGFRSEAGYLQARQLLCSLPFRQLGGYQVALAAADNYRRLRARGITVRKTIDVIIASYCILEGVTFLHADRDFEPIERILGLQVHPAASVRSVS</sequence>
<keyword evidence="1" id="KW-1277">Toxin-antitoxin system</keyword>
<reference evidence="7 8" key="2">
    <citation type="submission" date="2020-02" db="EMBL/GenBank/DDBJ databases">
        <title>Genome sequences of Thiorhodococcus mannitoliphagus and Thiorhodococcus minor, purple sulfur photosynthetic bacteria in the gammaproteobacterial family, Chromatiaceae.</title>
        <authorList>
            <person name="Aviles F.A."/>
            <person name="Meyer T.E."/>
            <person name="Kyndt J.A."/>
        </authorList>
    </citation>
    <scope>NUCLEOTIDE SEQUENCE [LARGE SCALE GENOMIC DNA]</scope>
    <source>
        <strain evidence="7 8">DSM 18266</strain>
    </source>
</reference>
<dbReference type="AlphaFoldDB" id="A0A6P1DM96"/>
<dbReference type="Gene3D" id="3.40.50.1010">
    <property type="entry name" value="5'-nuclease"/>
    <property type="match status" value="1"/>
</dbReference>
<dbReference type="InterPro" id="IPR029060">
    <property type="entry name" value="PIN-like_dom_sf"/>
</dbReference>
<gene>
    <name evidence="7" type="ORF">G3480_03445</name>
</gene>
<feature type="domain" description="PIN" evidence="6">
    <location>
        <begin position="3"/>
        <end position="120"/>
    </location>
</feature>
<proteinExistence type="predicted"/>
<evidence type="ECO:0000256" key="2">
    <source>
        <dbReference type="ARBA" id="ARBA00022722"/>
    </source>
</evidence>
<dbReference type="InterPro" id="IPR051749">
    <property type="entry name" value="PINc/VapC_TA_RNase"/>
</dbReference>
<dbReference type="GO" id="GO:0016787">
    <property type="term" value="F:hydrolase activity"/>
    <property type="evidence" value="ECO:0007669"/>
    <property type="project" value="UniProtKB-KW"/>
</dbReference>
<comment type="caution">
    <text evidence="7">The sequence shown here is derived from an EMBL/GenBank/DDBJ whole genome shotgun (WGS) entry which is preliminary data.</text>
</comment>
<dbReference type="GO" id="GO:0046872">
    <property type="term" value="F:metal ion binding"/>
    <property type="evidence" value="ECO:0007669"/>
    <property type="project" value="UniProtKB-KW"/>
</dbReference>
<dbReference type="SUPFAM" id="SSF88723">
    <property type="entry name" value="PIN domain-like"/>
    <property type="match status" value="1"/>
</dbReference>
<dbReference type="CDD" id="cd18760">
    <property type="entry name" value="PIN_MtVapC3-like"/>
    <property type="match status" value="1"/>
</dbReference>
<accession>A0A6P1DM96</accession>
<dbReference type="GO" id="GO:0004540">
    <property type="term" value="F:RNA nuclease activity"/>
    <property type="evidence" value="ECO:0007669"/>
    <property type="project" value="TreeGrafter"/>
</dbReference>
<keyword evidence="2" id="KW-0540">Nuclease</keyword>
<name>A0A6P1DM96_9GAMM</name>
<dbReference type="PANTHER" id="PTHR42740">
    <property type="entry name" value="RIBONUCLEASE VAPC3"/>
    <property type="match status" value="1"/>
</dbReference>